<comment type="pathway">
    <text evidence="3">Quinol/quinone metabolism; 1,4-dihydroxy-2-naphthoate biosynthesis; 1,4-dihydroxy-2-naphthoate from chorismate: step 3/7.</text>
</comment>
<dbReference type="PANTHER" id="PTHR42916:SF1">
    <property type="entry name" value="PROTEIN PHYLLO, CHLOROPLASTIC"/>
    <property type="match status" value="1"/>
</dbReference>
<organism evidence="5 6">
    <name type="scientific">Mesocricetibacter intestinalis</name>
    <dbReference type="NCBI Taxonomy" id="1521930"/>
    <lineage>
        <taxon>Bacteria</taxon>
        <taxon>Pseudomonadati</taxon>
        <taxon>Pseudomonadota</taxon>
        <taxon>Gammaproteobacteria</taxon>
        <taxon>Pasteurellales</taxon>
        <taxon>Pasteurellaceae</taxon>
        <taxon>Mesocricetibacter</taxon>
    </lineage>
</organism>
<comment type="pathway">
    <text evidence="3">Quinol/quinone metabolism; menaquinone biosynthesis.</text>
</comment>
<comment type="caution">
    <text evidence="5">The sequence shown here is derived from an EMBL/GenBank/DDBJ whole genome shotgun (WGS) entry which is preliminary data.</text>
</comment>
<dbReference type="NCBIfam" id="NF008340">
    <property type="entry name" value="PRK11126.1"/>
    <property type="match status" value="1"/>
</dbReference>
<dbReference type="GO" id="GO:0070205">
    <property type="term" value="F:2-succinyl-6-hydroxy-2,4-cyclohexadiene-1-carboxylate synthase activity"/>
    <property type="evidence" value="ECO:0007669"/>
    <property type="project" value="UniProtKB-UniRule"/>
</dbReference>
<dbReference type="HAMAP" id="MF_01660">
    <property type="entry name" value="MenH"/>
    <property type="match status" value="1"/>
</dbReference>
<reference evidence="5 6" key="1">
    <citation type="submission" date="2019-03" db="EMBL/GenBank/DDBJ databases">
        <title>Genomic Encyclopedia of Type Strains, Phase IV (KMG-IV): sequencing the most valuable type-strain genomes for metagenomic binning, comparative biology and taxonomic classification.</title>
        <authorList>
            <person name="Goeker M."/>
        </authorList>
    </citation>
    <scope>NUCLEOTIDE SEQUENCE [LARGE SCALE GENOMIC DNA]</scope>
    <source>
        <strain evidence="5 6">DSM 28403</strain>
    </source>
</reference>
<sequence>MPCLIFLHGLLGTKQDWKKVCENLPHFSCLALDLPLHGSKKNLRVDNFEDCCLLLAEEIRAEIGTSPYFLIGYSLGGRIALYYALQAKIHQGNLQGLVLEGANPGLGTEKEKTARLQHDNLWAQRFRQERAQQVLADWYQQPVFAHLNQEQRARLTESRRINCDAAIGEMLIATSLGKQPDFRPLISAAQQRGMPIHYLVGEKDHKFRTIAAQAGLNPVLIENAGHNAHRENPEQFARRLSDLLGKPRAA</sequence>
<keyword evidence="6" id="KW-1185">Reference proteome</keyword>
<evidence type="ECO:0000259" key="4">
    <source>
        <dbReference type="Pfam" id="PF00561"/>
    </source>
</evidence>
<evidence type="ECO:0000313" key="6">
    <source>
        <dbReference type="Proteomes" id="UP000295657"/>
    </source>
</evidence>
<dbReference type="GO" id="GO:0009234">
    <property type="term" value="P:menaquinone biosynthetic process"/>
    <property type="evidence" value="ECO:0007669"/>
    <property type="project" value="UniProtKB-UniRule"/>
</dbReference>
<dbReference type="SUPFAM" id="SSF53474">
    <property type="entry name" value="alpha/beta-Hydrolases"/>
    <property type="match status" value="1"/>
</dbReference>
<dbReference type="RefSeq" id="WP_133544236.1">
    <property type="nucleotide sequence ID" value="NZ_SNYQ01000003.1"/>
</dbReference>
<dbReference type="EMBL" id="SNYQ01000003">
    <property type="protein sequence ID" value="TDQ58011.1"/>
    <property type="molecule type" value="Genomic_DNA"/>
</dbReference>
<dbReference type="UniPathway" id="UPA00079"/>
<dbReference type="Gene3D" id="3.40.50.1820">
    <property type="entry name" value="alpha/beta hydrolase"/>
    <property type="match status" value="1"/>
</dbReference>
<dbReference type="InterPro" id="IPR000073">
    <property type="entry name" value="AB_hydrolase_1"/>
</dbReference>
<evidence type="ECO:0000256" key="3">
    <source>
        <dbReference type="HAMAP-Rule" id="MF_01660"/>
    </source>
</evidence>
<name>A0A4R6V8P9_9PAST</name>
<feature type="domain" description="AB hydrolase-1" evidence="4">
    <location>
        <begin position="3"/>
        <end position="233"/>
    </location>
</feature>
<gene>
    <name evidence="3" type="primary">menH</name>
    <name evidence="5" type="ORF">EDC45_1079</name>
</gene>
<keyword evidence="1 3" id="KW-0474">Menaquinone biosynthesis</keyword>
<keyword evidence="2 3" id="KW-0456">Lyase</keyword>
<dbReference type="Proteomes" id="UP000295657">
    <property type="component" value="Unassembled WGS sequence"/>
</dbReference>
<evidence type="ECO:0000256" key="1">
    <source>
        <dbReference type="ARBA" id="ARBA00022428"/>
    </source>
</evidence>
<dbReference type="UniPathway" id="UPA01057">
    <property type="reaction ID" value="UER00900"/>
</dbReference>
<dbReference type="AlphaFoldDB" id="A0A4R6V8P9"/>
<evidence type="ECO:0000313" key="5">
    <source>
        <dbReference type="EMBL" id="TDQ58011.1"/>
    </source>
</evidence>
<dbReference type="NCBIfam" id="TIGR03695">
    <property type="entry name" value="menH_SHCHC"/>
    <property type="match status" value="1"/>
</dbReference>
<protein>
    <recommendedName>
        <fullName evidence="3">Putative 2-succinyl-6-hydroxy-2,4-cyclohexadiene-1-carboxylate synthase</fullName>
        <shortName evidence="3">SHCHC synthase</shortName>
        <ecNumber evidence="3">4.2.99.20</ecNumber>
    </recommendedName>
</protein>
<proteinExistence type="inferred from homology"/>
<dbReference type="InterPro" id="IPR022485">
    <property type="entry name" value="SHCHC_synthase_MenH"/>
</dbReference>
<comment type="similarity">
    <text evidence="3">Belongs to the AB hydrolase superfamily. MenH family.</text>
</comment>
<dbReference type="EC" id="4.2.99.20" evidence="3"/>
<dbReference type="InterPro" id="IPR029058">
    <property type="entry name" value="AB_hydrolase_fold"/>
</dbReference>
<comment type="catalytic activity">
    <reaction evidence="3">
        <text>5-enolpyruvoyl-6-hydroxy-2-succinyl-cyclohex-3-ene-1-carboxylate = (1R,6R)-6-hydroxy-2-succinyl-cyclohexa-2,4-diene-1-carboxylate + pyruvate</text>
        <dbReference type="Rhea" id="RHEA:25597"/>
        <dbReference type="ChEBI" id="CHEBI:15361"/>
        <dbReference type="ChEBI" id="CHEBI:58689"/>
        <dbReference type="ChEBI" id="CHEBI:58818"/>
        <dbReference type="EC" id="4.2.99.20"/>
    </reaction>
</comment>
<accession>A0A4R6V8P9</accession>
<dbReference type="PANTHER" id="PTHR42916">
    <property type="entry name" value="2-SUCCINYL-5-ENOLPYRUVYL-6-HYDROXY-3-CYCLOHEXENE-1-CARBOXYLATE SYNTHASE"/>
    <property type="match status" value="1"/>
</dbReference>
<dbReference type="OrthoDB" id="9808398at2"/>
<evidence type="ECO:0000256" key="2">
    <source>
        <dbReference type="ARBA" id="ARBA00023239"/>
    </source>
</evidence>
<comment type="function">
    <text evidence="3">Catalyzes a proton abstraction reaction that results in 2,5-elimination of pyruvate from 2-succinyl-5-enolpyruvyl-6-hydroxy-3-cyclohexene-1-carboxylate (SEPHCHC) and the formation of 2-succinyl-6-hydroxy-2,4-cyclohexadiene-1-carboxylate (SHCHC).</text>
</comment>
<dbReference type="Pfam" id="PF00561">
    <property type="entry name" value="Abhydrolase_1"/>
    <property type="match status" value="1"/>
</dbReference>
<comment type="subunit">
    <text evidence="3">Monomer.</text>
</comment>